<feature type="non-terminal residue" evidence="1">
    <location>
        <position position="1"/>
    </location>
</feature>
<dbReference type="AlphaFoldDB" id="Q96HI8"/>
<protein>
    <submittedName>
        <fullName evidence="1">PPP1R9B protein</fullName>
    </submittedName>
</protein>
<dbReference type="OrthoDB" id="62701at2759"/>
<dbReference type="ChiTaRS" id="PPP1R9B">
    <property type="organism name" value="human"/>
</dbReference>
<accession>Q96HI8</accession>
<gene>
    <name evidence="1" type="primary">PPP1R9B</name>
</gene>
<organism evidence="1">
    <name type="scientific">Homo sapiens</name>
    <name type="common">Human</name>
    <dbReference type="NCBI Taxonomy" id="9606"/>
    <lineage>
        <taxon>Eukaryota</taxon>
        <taxon>Metazoa</taxon>
        <taxon>Chordata</taxon>
        <taxon>Craniata</taxon>
        <taxon>Vertebrata</taxon>
        <taxon>Euteleostomi</taxon>
        <taxon>Mammalia</taxon>
        <taxon>Eutheria</taxon>
        <taxon>Euarchontoglires</taxon>
        <taxon>Primates</taxon>
        <taxon>Haplorrhini</taxon>
        <taxon>Catarrhini</taxon>
        <taxon>Hominidae</taxon>
        <taxon>Homo</taxon>
    </lineage>
</organism>
<reference evidence="1" key="1">
    <citation type="journal article" date="2004" name="Genome Res.">
        <title>The status, quality, and expansion of the NIH full-length cDNA project: the Mammalian Gene Collection (MGC).</title>
        <authorList>
            <consortium name="The MGC Project Team"/>
            <person name="Gerhard D.S."/>
            <person name="Wagner L."/>
            <person name="Feingold E.A."/>
            <person name="Shenmen C.M."/>
            <person name="Grouse L.H."/>
            <person name="Schuler G."/>
            <person name="Klein S.L."/>
            <person name="Old S."/>
            <person name="Rasooly R."/>
            <person name="Good P."/>
            <person name="Guyer M."/>
            <person name="Peck A.M."/>
            <person name="Derge J.G."/>
            <person name="Lipman D."/>
            <person name="Collins F.S."/>
            <person name="Jang W."/>
            <person name="Sherry S."/>
            <person name="Feolo M."/>
            <person name="Misquitta L."/>
            <person name="Lee E."/>
            <person name="Rotmistrovsky K."/>
            <person name="Greenhut S.F."/>
            <person name="Schaefer C.F."/>
            <person name="Buetow K."/>
            <person name="Bonner T.I."/>
            <person name="Haussler D."/>
            <person name="Kent J."/>
            <person name="Kiekhaus M."/>
            <person name="Furey T."/>
            <person name="Brent M."/>
            <person name="Prange C."/>
            <person name="Schreiber K."/>
            <person name="Shapiro N."/>
            <person name="Bhat N.K."/>
            <person name="Hopkins R.F."/>
            <person name="Hsie F."/>
            <person name="Driscoll T."/>
            <person name="Soares M.B."/>
            <person name="Casavant T.L."/>
            <person name="Scheetz T.E."/>
            <person name="Brown-stein M.J."/>
            <person name="Usdin T.B."/>
            <person name="Toshiyuki S."/>
            <person name="Carninci P."/>
            <person name="Piao Y."/>
            <person name="Dudekula D.B."/>
            <person name="Ko M.S."/>
            <person name="Kawakami K."/>
            <person name="Suzuki Y."/>
            <person name="Sugano S."/>
            <person name="Gruber C.E."/>
            <person name="Smith M.R."/>
            <person name="Simmons B."/>
            <person name="Moore T."/>
            <person name="Waterman R."/>
            <person name="Johnson S.L."/>
            <person name="Ruan Y."/>
            <person name="Wei C.L."/>
            <person name="Mathavan S."/>
            <person name="Gunaratne P.H."/>
            <person name="Wu J."/>
            <person name="Garcia A.M."/>
            <person name="Hulyk S.W."/>
            <person name="Fuh E."/>
            <person name="Yuan Y."/>
            <person name="Sneed A."/>
            <person name="Kowis C."/>
            <person name="Hodgson A."/>
            <person name="Muzny D.M."/>
            <person name="McPherson J."/>
            <person name="Gibbs R.A."/>
            <person name="Fahey J."/>
            <person name="Helton E."/>
            <person name="Ketteman M."/>
            <person name="Madan A."/>
            <person name="Rodrigues S."/>
            <person name="Sanchez A."/>
            <person name="Whiting M."/>
            <person name="Madari A."/>
            <person name="Young A.C."/>
            <person name="Wetherby K.D."/>
            <person name="Granite S.J."/>
            <person name="Kwong P.N."/>
            <person name="Brinkley C.P."/>
            <person name="Pearson R.L."/>
            <person name="Bouffard G.G."/>
            <person name="Blakesly R.W."/>
            <person name="Green E.D."/>
            <person name="Dickson M.C."/>
            <person name="Rodriguez A.C."/>
            <person name="Grimwood J."/>
            <person name="Schmutz J."/>
            <person name="Myers R.M."/>
            <person name="Butterfield Y.S."/>
            <person name="Griffith M."/>
            <person name="Griffith O.L."/>
            <person name="Krzywinski M.I."/>
            <person name="Liao N."/>
            <person name="Morin R."/>
            <person name="Morrin R."/>
            <person name="Palmquist D."/>
            <person name="Petrescu A.S."/>
            <person name="Skalska U."/>
            <person name="Smailus D.E."/>
            <person name="Stott J.M."/>
            <person name="Schnerch A."/>
            <person name="Schein J.E."/>
            <person name="Jones S.J."/>
            <person name="Holt R.A."/>
            <person name="Baross A."/>
            <person name="Marra M.A."/>
            <person name="Clifton S."/>
            <person name="Makowski K.A."/>
            <person name="Bosak S."/>
            <person name="Malek J."/>
        </authorList>
    </citation>
    <scope>NUCLEOTIDE SEQUENCE [LARGE SCALE MRNA]</scope>
    <source>
        <tissue evidence="1">Brain</tissue>
    </source>
</reference>
<proteinExistence type="evidence at transcript level"/>
<name>Q96HI8_HUMAN</name>
<dbReference type="EMBL" id="BC008564">
    <property type="protein sequence ID" value="AAH08564.1"/>
    <property type="molecule type" value="mRNA"/>
</dbReference>
<evidence type="ECO:0000313" key="1">
    <source>
        <dbReference type="EMBL" id="AAH08564.1"/>
    </source>
</evidence>
<sequence length="41" mass="4283">QGVSLAPTPYWFSNVLTGGQNFTTTHLFGDQGCPAGSLPSK</sequence>